<dbReference type="GO" id="GO:0003723">
    <property type="term" value="F:RNA binding"/>
    <property type="evidence" value="ECO:0007669"/>
    <property type="project" value="InterPro"/>
</dbReference>
<gene>
    <name evidence="2" type="ordered locus">MODMU_2038</name>
</gene>
<dbReference type="KEGG" id="mmar:MODMU_2038"/>
<dbReference type="OrthoDB" id="7466251at2"/>
<dbReference type="AlphaFoldDB" id="I4EVR0"/>
<dbReference type="InterPro" id="IPR005561">
    <property type="entry name" value="ANTAR"/>
</dbReference>
<protein>
    <recommendedName>
        <fullName evidence="1">ANTAR domain-containing protein</fullName>
    </recommendedName>
</protein>
<name>I4EVR0_MODI5</name>
<dbReference type="Proteomes" id="UP000006461">
    <property type="component" value="Chromosome"/>
</dbReference>
<dbReference type="EMBL" id="FO203431">
    <property type="protein sequence ID" value="CCH87473.1"/>
    <property type="molecule type" value="Genomic_DNA"/>
</dbReference>
<dbReference type="OMA" id="RWPVFAQ"/>
<keyword evidence="3" id="KW-1185">Reference proteome</keyword>
<dbReference type="Gene3D" id="3.30.450.40">
    <property type="match status" value="1"/>
</dbReference>
<evidence type="ECO:0000313" key="3">
    <source>
        <dbReference type="Proteomes" id="UP000006461"/>
    </source>
</evidence>
<evidence type="ECO:0000313" key="2">
    <source>
        <dbReference type="EMBL" id="CCH87473.1"/>
    </source>
</evidence>
<dbReference type="SUPFAM" id="SSF55781">
    <property type="entry name" value="GAF domain-like"/>
    <property type="match status" value="1"/>
</dbReference>
<sequence length="263" mass="27100">MPESPTGPLPRVRAGLCRGSSVTLIVDFHDALTAAGADLPGVELLPERLAHACAQVLPVDGAGIGLFFSGGRRLPLGASDPVSGEAERLQFTLGDGPCLSSHASGETVVADEPTLRSRWPAFHDALLARTTVRGTVSLPLGGRLRSIGALDLYLVPPHAVAGVSLLDARVVAAEVAAALLAGGRGGEQPDGPAWLDTPAAGRRSRVWQAMGFVNSGLGLSSPDALALLRAHAYAEGSSLDELAVRVVGHEVRVDELSPDLGTR</sequence>
<organism evidence="2 3">
    <name type="scientific">Modestobacter italicus (strain DSM 44449 / CECT 9708 / BC 501)</name>
    <dbReference type="NCBI Taxonomy" id="2732864"/>
    <lineage>
        <taxon>Bacteria</taxon>
        <taxon>Bacillati</taxon>
        <taxon>Actinomycetota</taxon>
        <taxon>Actinomycetes</taxon>
        <taxon>Geodermatophilales</taxon>
        <taxon>Geodermatophilaceae</taxon>
        <taxon>Modestobacter</taxon>
    </lineage>
</organism>
<feature type="domain" description="ANTAR" evidence="1">
    <location>
        <begin position="171"/>
        <end position="247"/>
    </location>
</feature>
<dbReference type="eggNOG" id="COG2203">
    <property type="taxonomic scope" value="Bacteria"/>
</dbReference>
<accession>I4EVR0</accession>
<proteinExistence type="predicted"/>
<dbReference type="HOGENOM" id="CLU_074354_1_1_11"/>
<reference evidence="2 3" key="1">
    <citation type="journal article" date="2012" name="J. Bacteriol.">
        <title>Genome Sequence of Radiation-Resistant Modestobacter marinus Strain BC501, a Representative Actinobacterium That Thrives on Calcareous Stone Surfaces.</title>
        <authorList>
            <person name="Normand P."/>
            <person name="Gury J."/>
            <person name="Pujic P."/>
            <person name="Chouaia B."/>
            <person name="Crotti E."/>
            <person name="Brusetti L."/>
            <person name="Daffonchio D."/>
            <person name="Vacherie B."/>
            <person name="Barbe V."/>
            <person name="Medigue C."/>
            <person name="Calteau A."/>
            <person name="Ghodhbane-Gtari F."/>
            <person name="Essoussi I."/>
            <person name="Nouioui I."/>
            <person name="Abbassi-Ghozzi I."/>
            <person name="Gtari M."/>
        </authorList>
    </citation>
    <scope>NUCLEOTIDE SEQUENCE [LARGE SCALE GENOMIC DNA]</scope>
    <source>
        <strain evidence="3">BC 501</strain>
    </source>
</reference>
<evidence type="ECO:0000259" key="1">
    <source>
        <dbReference type="SMART" id="SM01012"/>
    </source>
</evidence>
<dbReference type="STRING" id="477641.MODMU_2038"/>
<dbReference type="SMART" id="SM01012">
    <property type="entry name" value="ANTAR"/>
    <property type="match status" value="1"/>
</dbReference>
<dbReference type="InterPro" id="IPR029016">
    <property type="entry name" value="GAF-like_dom_sf"/>
</dbReference>